<dbReference type="SMART" id="SM00382">
    <property type="entry name" value="AAA"/>
    <property type="match status" value="1"/>
</dbReference>
<dbReference type="GO" id="GO:0005524">
    <property type="term" value="F:ATP binding"/>
    <property type="evidence" value="ECO:0007669"/>
    <property type="project" value="UniProtKB-KW"/>
</dbReference>
<keyword evidence="2" id="KW-0067">ATP-binding</keyword>
<dbReference type="InterPro" id="IPR050534">
    <property type="entry name" value="Coronavir_polyprotein_1ab"/>
</dbReference>
<dbReference type="EMBL" id="NEEW01000001">
    <property type="protein sequence ID" value="PJD89759.1"/>
    <property type="molecule type" value="Genomic_DNA"/>
</dbReference>
<name>A0A2J0Q693_9ENTR</name>
<dbReference type="InterPro" id="IPR027417">
    <property type="entry name" value="P-loop_NTPase"/>
</dbReference>
<accession>A0A2J0Q693</accession>
<evidence type="ECO:0000313" key="4">
    <source>
        <dbReference type="EMBL" id="PJD89759.1"/>
    </source>
</evidence>
<dbReference type="InterPro" id="IPR027785">
    <property type="entry name" value="UvrD-like_helicase_C"/>
</dbReference>
<dbReference type="Proteomes" id="UP000229974">
    <property type="component" value="Unassembled WGS sequence"/>
</dbReference>
<dbReference type="CDD" id="cd18809">
    <property type="entry name" value="SF1_C_RecD"/>
    <property type="match status" value="1"/>
</dbReference>
<evidence type="ECO:0000256" key="2">
    <source>
        <dbReference type="ARBA" id="ARBA00022840"/>
    </source>
</evidence>
<dbReference type="SUPFAM" id="SSF52540">
    <property type="entry name" value="P-loop containing nucleoside triphosphate hydrolases"/>
    <property type="match status" value="2"/>
</dbReference>
<dbReference type="CDD" id="cd17933">
    <property type="entry name" value="DEXSc_RecD-like"/>
    <property type="match status" value="1"/>
</dbReference>
<organism evidence="4 5">
    <name type="scientific">Enterobacter hormaechei</name>
    <dbReference type="NCBI Taxonomy" id="158836"/>
    <lineage>
        <taxon>Bacteria</taxon>
        <taxon>Pseudomonadati</taxon>
        <taxon>Pseudomonadota</taxon>
        <taxon>Gammaproteobacteria</taxon>
        <taxon>Enterobacterales</taxon>
        <taxon>Enterobacteriaceae</taxon>
        <taxon>Enterobacter</taxon>
        <taxon>Enterobacter cloacae complex</taxon>
    </lineage>
</organism>
<dbReference type="Pfam" id="PF13604">
    <property type="entry name" value="AAA_30"/>
    <property type="match status" value="1"/>
</dbReference>
<dbReference type="Pfam" id="PF13538">
    <property type="entry name" value="UvrD_C_2"/>
    <property type="match status" value="1"/>
</dbReference>
<evidence type="ECO:0000256" key="1">
    <source>
        <dbReference type="ARBA" id="ARBA00022741"/>
    </source>
</evidence>
<dbReference type="PANTHER" id="PTHR43788:SF6">
    <property type="entry name" value="DNA HELICASE B"/>
    <property type="match status" value="1"/>
</dbReference>
<keyword evidence="1" id="KW-0547">Nucleotide-binding</keyword>
<dbReference type="Pfam" id="PF14490">
    <property type="entry name" value="HHH_RecD2"/>
    <property type="match status" value="1"/>
</dbReference>
<dbReference type="AlphaFoldDB" id="A0A2J0Q693"/>
<protein>
    <submittedName>
        <fullName evidence="4">AAA family ATPase</fullName>
    </submittedName>
</protein>
<dbReference type="InterPro" id="IPR003593">
    <property type="entry name" value="AAA+_ATPase"/>
</dbReference>
<proteinExistence type="predicted"/>
<dbReference type="OrthoDB" id="9803432at2"/>
<dbReference type="GO" id="GO:0003678">
    <property type="term" value="F:DNA helicase activity"/>
    <property type="evidence" value="ECO:0007669"/>
    <property type="project" value="UniProtKB-ARBA"/>
</dbReference>
<sequence length="634" mass="70852">MFRILRRPLPETGEQLIRFIARESDFKGIGESKARALWELLGKDFHSTVRKDAHESRERLRSVLSEDSINALFEGYAKYKNLAYCNWMTEHKIPASIQQRLLKHHGEESIEAIKQNPYVLIGFGMSFTDVDKLVNFDQFKITVCDHRRLSAALETAIRKEIEKGHTYTTQACLRPYLTKLLKDKELVTEAFKAGHNKAQYILNPDTGSYHPTAQLLMENVVAKRLKALANQNNLYDEVANSAYCSSVGELPYELTKKQIEAVTTCLDNAVSCITGGAGTGKTTVLRTALRAYHQMGFEIHAVALSGRAAMRLHESIGFITSTIAKLLRREPIEPSSDQPKHLLVIDEASMIDLPTMYRLVNHIHPSVRIIFTGDPDQLPPIGCGKVLADIVLSKAIANTMLDIVKRQKGSTGIPEYSKLINQGIVPEKLSTGAIHFHETAKSDIAQACCELYQQSPENSRVMAPTKALVAEINKLTQEAVNPSGKRLEFEMHGERFFQNLRLNDAILFTQNHYDKGIQNGSLGTLTSIDSSGESYGEVTLDTGDKVEVTQSVLDCMELGYAITLHKAQGSQFPRIIIALQKGKIVDRAWLYTAITRAEVEIHIVGSSDELRVITEAHSNSHKRNSYLSELLHQN</sequence>
<feature type="domain" description="AAA+ ATPase" evidence="3">
    <location>
        <begin position="267"/>
        <end position="401"/>
    </location>
</feature>
<dbReference type="InterPro" id="IPR029493">
    <property type="entry name" value="RecD2-like_HHH"/>
</dbReference>
<dbReference type="Gene3D" id="2.30.30.940">
    <property type="match status" value="1"/>
</dbReference>
<dbReference type="Gene3D" id="3.40.50.300">
    <property type="entry name" value="P-loop containing nucleotide triphosphate hydrolases"/>
    <property type="match status" value="2"/>
</dbReference>
<evidence type="ECO:0000259" key="3">
    <source>
        <dbReference type="SMART" id="SM00382"/>
    </source>
</evidence>
<dbReference type="PANTHER" id="PTHR43788">
    <property type="entry name" value="DNA2/NAM7 HELICASE FAMILY MEMBER"/>
    <property type="match status" value="1"/>
</dbReference>
<comment type="caution">
    <text evidence="4">The sequence shown here is derived from an EMBL/GenBank/DDBJ whole genome shotgun (WGS) entry which is preliminary data.</text>
</comment>
<gene>
    <name evidence="4" type="ORF">B9Q30_00005</name>
</gene>
<reference evidence="4 5" key="1">
    <citation type="journal article" date="2017" name="J. Antimicrob. Chemother.">
        <title>Characterization of the population structure, drug resistance mechanisms and plasmids of the community-associated Enterobacter cloacae complex in China.</title>
        <authorList>
            <person name="Zhou K."/>
            <person name="Yu W."/>
            <person name="Cao X."/>
            <person name="Shen P."/>
            <person name="Lu H."/>
            <person name="Luo Q."/>
            <person name="Rossen J.W.A."/>
            <person name="Xiao Y."/>
        </authorList>
    </citation>
    <scope>NUCLEOTIDE SEQUENCE [LARGE SCALE GENOMIC DNA]</scope>
    <source>
        <strain evidence="4 5">ECC904</strain>
    </source>
</reference>
<evidence type="ECO:0000313" key="5">
    <source>
        <dbReference type="Proteomes" id="UP000229974"/>
    </source>
</evidence>